<evidence type="ECO:0000259" key="11">
    <source>
        <dbReference type="PROSITE" id="PS50928"/>
    </source>
</evidence>
<dbReference type="RefSeq" id="WP_159262069.1">
    <property type="nucleotide sequence ID" value="NZ_CP041348.1"/>
</dbReference>
<comment type="subcellular location">
    <subcellularLocation>
        <location evidence="2">Cell inner membrane</location>
        <topology evidence="2">Multi-pass membrane protein</topology>
    </subcellularLocation>
    <subcellularLocation>
        <location evidence="10">Cell membrane</location>
        <topology evidence="10">Multi-pass membrane protein</topology>
    </subcellularLocation>
</comment>
<evidence type="ECO:0000256" key="9">
    <source>
        <dbReference type="ARBA" id="ARBA00023136"/>
    </source>
</evidence>
<gene>
    <name evidence="12" type="ORF">FMA36_09110</name>
</gene>
<evidence type="ECO:0000256" key="8">
    <source>
        <dbReference type="ARBA" id="ARBA00022989"/>
    </source>
</evidence>
<evidence type="ECO:0000256" key="4">
    <source>
        <dbReference type="ARBA" id="ARBA00022448"/>
    </source>
</evidence>
<evidence type="ECO:0000256" key="2">
    <source>
        <dbReference type="ARBA" id="ARBA00004429"/>
    </source>
</evidence>
<dbReference type="InterPro" id="IPR035906">
    <property type="entry name" value="MetI-like_sf"/>
</dbReference>
<dbReference type="InterPro" id="IPR000515">
    <property type="entry name" value="MetI-like"/>
</dbReference>
<accession>A0A857FR18</accession>
<dbReference type="PROSITE" id="PS50928">
    <property type="entry name" value="ABC_TM1"/>
    <property type="match status" value="1"/>
</dbReference>
<dbReference type="GO" id="GO:0043190">
    <property type="term" value="C:ATP-binding cassette (ABC) transporter complex"/>
    <property type="evidence" value="ECO:0007669"/>
    <property type="project" value="InterPro"/>
</dbReference>
<feature type="transmembrane region" description="Helical" evidence="10">
    <location>
        <begin position="84"/>
        <end position="104"/>
    </location>
</feature>
<organism evidence="12 13">
    <name type="scientific">Komagataeibacter xylinus</name>
    <name type="common">Gluconacetobacter xylinus</name>
    <dbReference type="NCBI Taxonomy" id="28448"/>
    <lineage>
        <taxon>Bacteria</taxon>
        <taxon>Pseudomonadati</taxon>
        <taxon>Pseudomonadota</taxon>
        <taxon>Alphaproteobacteria</taxon>
        <taxon>Acetobacterales</taxon>
        <taxon>Acetobacteraceae</taxon>
        <taxon>Komagataeibacter</taxon>
    </lineage>
</organism>
<keyword evidence="8 10" id="KW-1133">Transmembrane helix</keyword>
<evidence type="ECO:0000256" key="3">
    <source>
        <dbReference type="ARBA" id="ARBA00010072"/>
    </source>
</evidence>
<dbReference type="NCBIfam" id="TIGR01726">
    <property type="entry name" value="HEQRo_perm_3TM"/>
    <property type="match status" value="1"/>
</dbReference>
<dbReference type="GO" id="GO:0022857">
    <property type="term" value="F:transmembrane transporter activity"/>
    <property type="evidence" value="ECO:0007669"/>
    <property type="project" value="InterPro"/>
</dbReference>
<reference evidence="12 13" key="1">
    <citation type="journal article" date="2020" name="Carbohydr. Polym.">
        <title>Characterization and optimization of production of bacterial cellulose from strain CGMCC 17276 based on whole-genome analysis.</title>
        <authorList>
            <person name="Lu T."/>
            <person name="Gao H."/>
            <person name="Liao B."/>
            <person name="Wu J."/>
            <person name="Zhang W."/>
            <person name="Huang J."/>
            <person name="Liu M."/>
            <person name="Huang J."/>
            <person name="Chang Z."/>
            <person name="Jin M."/>
            <person name="Yi Z."/>
            <person name="Jiang D."/>
        </authorList>
    </citation>
    <scope>NUCLEOTIDE SEQUENCE [LARGE SCALE GENOMIC DNA]</scope>
    <source>
        <strain evidence="12 13">CGMCC 17276</strain>
    </source>
</reference>
<feature type="transmembrane region" description="Helical" evidence="10">
    <location>
        <begin position="54"/>
        <end position="78"/>
    </location>
</feature>
<dbReference type="InterPro" id="IPR010065">
    <property type="entry name" value="AA_ABC_transptr_permease_3TM"/>
</dbReference>
<keyword evidence="5" id="KW-1003">Cell membrane</keyword>
<evidence type="ECO:0000256" key="1">
    <source>
        <dbReference type="ARBA" id="ARBA00003159"/>
    </source>
</evidence>
<dbReference type="OrthoDB" id="9814550at2"/>
<dbReference type="Gene3D" id="1.10.3720.10">
    <property type="entry name" value="MetI-like"/>
    <property type="match status" value="1"/>
</dbReference>
<dbReference type="AlphaFoldDB" id="A0A857FR18"/>
<dbReference type="PANTHER" id="PTHR30614">
    <property type="entry name" value="MEMBRANE COMPONENT OF AMINO ACID ABC TRANSPORTER"/>
    <property type="match status" value="1"/>
</dbReference>
<keyword evidence="6 10" id="KW-0812">Transmembrane</keyword>
<feature type="transmembrane region" description="Helical" evidence="10">
    <location>
        <begin position="12"/>
        <end position="42"/>
    </location>
</feature>
<evidence type="ECO:0000256" key="7">
    <source>
        <dbReference type="ARBA" id="ARBA00022970"/>
    </source>
</evidence>
<name>A0A857FR18_KOMXY</name>
<dbReference type="Pfam" id="PF00528">
    <property type="entry name" value="BPD_transp_1"/>
    <property type="match status" value="1"/>
</dbReference>
<dbReference type="Proteomes" id="UP000464674">
    <property type="component" value="Chromosome"/>
</dbReference>
<protein>
    <submittedName>
        <fullName evidence="12">ABC transporter permease subunit</fullName>
    </submittedName>
</protein>
<feature type="transmembrane region" description="Helical" evidence="10">
    <location>
        <begin position="187"/>
        <end position="208"/>
    </location>
</feature>
<keyword evidence="4 10" id="KW-0813">Transport</keyword>
<keyword evidence="9 10" id="KW-0472">Membrane</keyword>
<proteinExistence type="inferred from homology"/>
<dbReference type="GO" id="GO:0006865">
    <property type="term" value="P:amino acid transport"/>
    <property type="evidence" value="ECO:0007669"/>
    <property type="project" value="UniProtKB-KW"/>
</dbReference>
<dbReference type="InterPro" id="IPR043429">
    <property type="entry name" value="ArtM/GltK/GlnP/TcyL/YhdX-like"/>
</dbReference>
<comment type="function">
    <text evidence="1">Part of the binding-protein-dependent transport system for glutamine; probably responsible for the translocation of the substrate across the membrane.</text>
</comment>
<evidence type="ECO:0000256" key="5">
    <source>
        <dbReference type="ARBA" id="ARBA00022475"/>
    </source>
</evidence>
<feature type="transmembrane region" description="Helical" evidence="10">
    <location>
        <begin position="137"/>
        <end position="158"/>
    </location>
</feature>
<evidence type="ECO:0000256" key="10">
    <source>
        <dbReference type="RuleBase" id="RU363032"/>
    </source>
</evidence>
<dbReference type="PANTHER" id="PTHR30614:SF20">
    <property type="entry name" value="GLUTAMINE TRANSPORT SYSTEM PERMEASE PROTEIN GLNP"/>
    <property type="match status" value="1"/>
</dbReference>
<dbReference type="EMBL" id="CP041348">
    <property type="protein sequence ID" value="QHC35620.1"/>
    <property type="molecule type" value="Genomic_DNA"/>
</dbReference>
<evidence type="ECO:0000313" key="12">
    <source>
        <dbReference type="EMBL" id="QHC35620.1"/>
    </source>
</evidence>
<evidence type="ECO:0000313" key="13">
    <source>
        <dbReference type="Proteomes" id="UP000464674"/>
    </source>
</evidence>
<keyword evidence="7" id="KW-0029">Amino-acid transport</keyword>
<dbReference type="CDD" id="cd06261">
    <property type="entry name" value="TM_PBP2"/>
    <property type="match status" value="1"/>
</dbReference>
<comment type="similarity">
    <text evidence="3">Belongs to the binding-protein-dependent transport system permease family. HisMQ subfamily.</text>
</comment>
<dbReference type="SUPFAM" id="SSF161098">
    <property type="entry name" value="MetI-like"/>
    <property type="match status" value="1"/>
</dbReference>
<sequence length="218" mass="23554">MTQPFTSYDVLLLWHAFLTTFYLSLCGGALAIAGGTGMGLICFSRARLFAPLRLVVGGGCTVVRRIPFIIVLYLVFYVSGMSGLDISAVTVSILAIGLIGSTYITEIVQGGLRAVGADKIEVARTMNMGSAAILRHVILPQSLPLIVPPMLGYLVLFIKDTALASQIGVIELNQAGIILTNRGLPTFHVFFTILILYFVISFPLTVMIQKMEKKLVIS</sequence>
<feature type="domain" description="ABC transmembrane type-1" evidence="11">
    <location>
        <begin position="17"/>
        <end position="208"/>
    </location>
</feature>
<evidence type="ECO:0000256" key="6">
    <source>
        <dbReference type="ARBA" id="ARBA00022692"/>
    </source>
</evidence>